<sequence>MIQPDFITIIVIVFSFAISVYKIQLFHNKNIGYFSIVQFIYLLIIPGIIYLMLYSYLQAILRRPLNEVTFIPDKLLVNILLLAQLFTYGGLAIHSVTKMLSENMTNKKDEAFLLNRYFHFTFSHNLVYGGAIAIAFVLPLVELNHMPPDKSYNLLLSTLVGILFSISLVLAMTWYKAEEKDNYPQFNKWSDLKTVLLLGMFGFITLIYAIRKLKPELNEYQLVIPTLTIFSTIALLNFLLIYKKLKRGGFRLYLRLGKQEQKLLEFDQPIINSHNKQSPSK</sequence>
<dbReference type="EMBL" id="PCSR01000096">
    <property type="protein sequence ID" value="PIP52881.1"/>
    <property type="molecule type" value="Genomic_DNA"/>
</dbReference>
<proteinExistence type="predicted"/>
<comment type="caution">
    <text evidence="2">The sequence shown here is derived from an EMBL/GenBank/DDBJ whole genome shotgun (WGS) entry which is preliminary data.</text>
</comment>
<dbReference type="AlphaFoldDB" id="A0A2H0B5H9"/>
<reference evidence="2 3" key="1">
    <citation type="submission" date="2017-09" db="EMBL/GenBank/DDBJ databases">
        <title>Depth-based differentiation of microbial function through sediment-hosted aquifers and enrichment of novel symbionts in the deep terrestrial subsurface.</title>
        <authorList>
            <person name="Probst A.J."/>
            <person name="Ladd B."/>
            <person name="Jarett J.K."/>
            <person name="Geller-Mcgrath D.E."/>
            <person name="Sieber C.M."/>
            <person name="Emerson J.B."/>
            <person name="Anantharaman K."/>
            <person name="Thomas B.C."/>
            <person name="Malmstrom R."/>
            <person name="Stieglmeier M."/>
            <person name="Klingl A."/>
            <person name="Woyke T."/>
            <person name="Ryan C.M."/>
            <person name="Banfield J.F."/>
        </authorList>
    </citation>
    <scope>NUCLEOTIDE SEQUENCE [LARGE SCALE GENOMIC DNA]</scope>
    <source>
        <strain evidence="2">CG23_combo_of_CG06-09_8_20_14_all_34_8</strain>
    </source>
</reference>
<dbReference type="Proteomes" id="UP000229459">
    <property type="component" value="Unassembled WGS sequence"/>
</dbReference>
<evidence type="ECO:0000313" key="2">
    <source>
        <dbReference type="EMBL" id="PIP52881.1"/>
    </source>
</evidence>
<gene>
    <name evidence="2" type="ORF">COX08_04010</name>
</gene>
<evidence type="ECO:0000256" key="1">
    <source>
        <dbReference type="SAM" id="Phobius"/>
    </source>
</evidence>
<organism evidence="2 3">
    <name type="scientific">Candidatus Beckwithbacteria bacterium CG23_combo_of_CG06-09_8_20_14_all_34_8</name>
    <dbReference type="NCBI Taxonomy" id="1974497"/>
    <lineage>
        <taxon>Bacteria</taxon>
        <taxon>Candidatus Beckwithiibacteriota</taxon>
    </lineage>
</organism>
<keyword evidence="1" id="KW-0812">Transmembrane</keyword>
<feature type="transmembrane region" description="Helical" evidence="1">
    <location>
        <begin position="192"/>
        <end position="210"/>
    </location>
</feature>
<keyword evidence="1" id="KW-1133">Transmembrane helix</keyword>
<feature type="transmembrane region" description="Helical" evidence="1">
    <location>
        <begin position="222"/>
        <end position="242"/>
    </location>
</feature>
<protein>
    <submittedName>
        <fullName evidence="2">Uncharacterized protein</fullName>
    </submittedName>
</protein>
<feature type="transmembrane region" description="Helical" evidence="1">
    <location>
        <begin position="117"/>
        <end position="140"/>
    </location>
</feature>
<name>A0A2H0B5H9_9BACT</name>
<evidence type="ECO:0000313" key="3">
    <source>
        <dbReference type="Proteomes" id="UP000229459"/>
    </source>
</evidence>
<feature type="transmembrane region" description="Helical" evidence="1">
    <location>
        <begin position="75"/>
        <end position="96"/>
    </location>
</feature>
<feature type="transmembrane region" description="Helical" evidence="1">
    <location>
        <begin position="31"/>
        <end position="55"/>
    </location>
</feature>
<feature type="transmembrane region" description="Helical" evidence="1">
    <location>
        <begin position="6"/>
        <end position="24"/>
    </location>
</feature>
<feature type="transmembrane region" description="Helical" evidence="1">
    <location>
        <begin position="152"/>
        <end position="171"/>
    </location>
</feature>
<accession>A0A2H0B5H9</accession>
<keyword evidence="1" id="KW-0472">Membrane</keyword>